<reference evidence="3 4" key="1">
    <citation type="journal article" date="2015" name="Stand. Genomic Sci.">
        <title>Genomic Encyclopedia of Bacterial and Archaeal Type Strains, Phase III: the genomes of soil and plant-associated and newly described type strains.</title>
        <authorList>
            <person name="Whitman W.B."/>
            <person name="Woyke T."/>
            <person name="Klenk H.P."/>
            <person name="Zhou Y."/>
            <person name="Lilburn T.G."/>
            <person name="Beck B.J."/>
            <person name="De Vos P."/>
            <person name="Vandamme P."/>
            <person name="Eisen J.A."/>
            <person name="Garrity G."/>
            <person name="Hugenholtz P."/>
            <person name="Kyrpides N.C."/>
        </authorList>
    </citation>
    <scope>NUCLEOTIDE SEQUENCE [LARGE SCALE GENOMIC DNA]</scope>
    <source>
        <strain evidence="3 4">CGMCC 1.6855</strain>
    </source>
</reference>
<dbReference type="EMBL" id="VLKR01000023">
    <property type="protein sequence ID" value="TWI17200.1"/>
    <property type="molecule type" value="Genomic_DNA"/>
</dbReference>
<evidence type="ECO:0000259" key="2">
    <source>
        <dbReference type="PROSITE" id="PS51352"/>
    </source>
</evidence>
<gene>
    <name evidence="3" type="ORF">IQ31_03936</name>
</gene>
<dbReference type="Gene3D" id="3.40.30.10">
    <property type="entry name" value="Glutaredoxin"/>
    <property type="match status" value="1"/>
</dbReference>
<organism evidence="3 4">
    <name type="scientific">Sphingobacterium siyangense</name>
    <dbReference type="NCBI Taxonomy" id="459529"/>
    <lineage>
        <taxon>Bacteria</taxon>
        <taxon>Pseudomonadati</taxon>
        <taxon>Bacteroidota</taxon>
        <taxon>Sphingobacteriia</taxon>
        <taxon>Sphingobacteriales</taxon>
        <taxon>Sphingobacteriaceae</taxon>
        <taxon>Sphingobacterium</taxon>
    </lineage>
</organism>
<name>A0A562MBC4_9SPHI</name>
<dbReference type="InterPro" id="IPR036249">
    <property type="entry name" value="Thioredoxin-like_sf"/>
</dbReference>
<evidence type="ECO:0000256" key="1">
    <source>
        <dbReference type="SAM" id="MobiDB-lite"/>
    </source>
</evidence>
<proteinExistence type="predicted"/>
<dbReference type="AlphaFoldDB" id="A0A562MBC4"/>
<comment type="caution">
    <text evidence="3">The sequence shown here is derived from an EMBL/GenBank/DDBJ whole genome shotgun (WGS) entry which is preliminary data.</text>
</comment>
<protein>
    <recommendedName>
        <fullName evidence="2">Thioredoxin domain-containing protein</fullName>
    </recommendedName>
</protein>
<dbReference type="PROSITE" id="PS51352">
    <property type="entry name" value="THIOREDOXIN_2"/>
    <property type="match status" value="1"/>
</dbReference>
<accession>A0A562MBC4</accession>
<evidence type="ECO:0000313" key="4">
    <source>
        <dbReference type="Proteomes" id="UP000315908"/>
    </source>
</evidence>
<sequence>MNILKFLAFLRLYITYIFQVRVKHYLSTDIVLITQNLRKKIRQGKTCFTGTAILLKKRYTISVQNEIKTGGSSGSLRLLFEYPSTLRRTNVAPSSGLLRLLFGCSSGRTRSAAEALPKPSRSVAEHVSNMSRRSPEAEPKAIRRGVGASPSSDFFLTNFAPTSAFHAVGLEFSSAVPLIFPEGDPKPTRRNPEQRWEKGRSWSGIGRYLNGLFLGTNGTVSSPLSYRECTERVPKRYWECTKELPKIYQRGTKQLRAVSSSLADLGYKSDSATKQAAKGEGAGLHNGREGCCSKFNAFKTFCERIAYAIYSFVDGGISMAHRALKYLVYLFDNKSTSRMPLTCLALVFQSSNYSFKVLKSIRALALSALLVSMFSLSAQTPRKDSGGDGPMVIPNGKSLYIGDTIPDEFFVHQNKFIDWVSQKTFTRNLEADRDKLIILDFWASWCRPCLGSLMHLHEILPDLDTTKITIVPVNYEPINKFQHLMDRFKWNHQTIYADTFLMQYFPKRSIPHMVWIKDGRVIAKPYAKYATVENLKNVLDGGMPKMYNALNVKLADLSKPLFINENAPATVLHTKKFFKIGGYVEEYARNISGIEEQRDSMLFYGINQKLDYLLYDIFKDKVFPFYNIDNGAVKNNLTASDRKYLVLDTKQATGLSPYALDSLYEAWSQENLFSYEMRIPKSLGKENGLALLQQYWAEYLKKTKGWNVHIGLTPPISYPVIQAKKSILETRRLFSQPLQKRTGDEYLQYDPSKEKDSEHKLSLVIAALLAKTNGYHIDVENAFNRIGLVKDFPYAYELPRWYFTKTKLTSEELNAFLDAYGLKVEIEKKRVPVLVIGY</sequence>
<dbReference type="SUPFAM" id="SSF52833">
    <property type="entry name" value="Thioredoxin-like"/>
    <property type="match status" value="1"/>
</dbReference>
<dbReference type="CDD" id="cd02966">
    <property type="entry name" value="TlpA_like_family"/>
    <property type="match status" value="1"/>
</dbReference>
<evidence type="ECO:0000313" key="3">
    <source>
        <dbReference type="EMBL" id="TWI17200.1"/>
    </source>
</evidence>
<feature type="region of interest" description="Disordered" evidence="1">
    <location>
        <begin position="112"/>
        <end position="145"/>
    </location>
</feature>
<dbReference type="InterPro" id="IPR013766">
    <property type="entry name" value="Thioredoxin_domain"/>
</dbReference>
<feature type="domain" description="Thioredoxin" evidence="2">
    <location>
        <begin position="399"/>
        <end position="544"/>
    </location>
</feature>
<dbReference type="Proteomes" id="UP000315908">
    <property type="component" value="Unassembled WGS sequence"/>
</dbReference>